<dbReference type="AlphaFoldDB" id="A0A8S3UQN4"/>
<dbReference type="EMBL" id="CAJPWZ010002914">
    <property type="protein sequence ID" value="CAG2247760.1"/>
    <property type="molecule type" value="Genomic_DNA"/>
</dbReference>
<dbReference type="Proteomes" id="UP000683360">
    <property type="component" value="Unassembled WGS sequence"/>
</dbReference>
<protein>
    <submittedName>
        <fullName evidence="1">Uncharacterized protein</fullName>
    </submittedName>
</protein>
<proteinExistence type="predicted"/>
<organism evidence="1 2">
    <name type="scientific">Mytilus edulis</name>
    <name type="common">Blue mussel</name>
    <dbReference type="NCBI Taxonomy" id="6550"/>
    <lineage>
        <taxon>Eukaryota</taxon>
        <taxon>Metazoa</taxon>
        <taxon>Spiralia</taxon>
        <taxon>Lophotrochozoa</taxon>
        <taxon>Mollusca</taxon>
        <taxon>Bivalvia</taxon>
        <taxon>Autobranchia</taxon>
        <taxon>Pteriomorphia</taxon>
        <taxon>Mytilida</taxon>
        <taxon>Mytiloidea</taxon>
        <taxon>Mytilidae</taxon>
        <taxon>Mytilinae</taxon>
        <taxon>Mytilus</taxon>
    </lineage>
</organism>
<reference evidence="1" key="1">
    <citation type="submission" date="2021-03" db="EMBL/GenBank/DDBJ databases">
        <authorList>
            <person name="Bekaert M."/>
        </authorList>
    </citation>
    <scope>NUCLEOTIDE SEQUENCE</scope>
</reference>
<name>A0A8S3UQN4_MYTED</name>
<evidence type="ECO:0000313" key="2">
    <source>
        <dbReference type="Proteomes" id="UP000683360"/>
    </source>
</evidence>
<comment type="caution">
    <text evidence="1">The sequence shown here is derived from an EMBL/GenBank/DDBJ whole genome shotgun (WGS) entry which is preliminary data.</text>
</comment>
<sequence length="153" mass="17930">MGQYISDKLIEDESRVPRRKHRIQLQCDFVLTIHSTHNIVVEENDSINAGYTHFLADTLIQLGIDKGESEILKGNAKTYTLSLDGLLSIVENNDTKVYFNKRRFVQIKKSDEHQGLYVYTRRNTTWTQATDNFTNKNKQHIWIQLLVFFIIQK</sequence>
<evidence type="ECO:0000313" key="1">
    <source>
        <dbReference type="EMBL" id="CAG2247760.1"/>
    </source>
</evidence>
<gene>
    <name evidence="1" type="ORF">MEDL_59604</name>
</gene>
<keyword evidence="2" id="KW-1185">Reference proteome</keyword>
<accession>A0A8S3UQN4</accession>